<protein>
    <submittedName>
        <fullName evidence="2">Uncharacterized protein</fullName>
    </submittedName>
</protein>
<accession>A0A398AVJ3</accession>
<proteinExistence type="predicted"/>
<feature type="transmembrane region" description="Helical" evidence="1">
    <location>
        <begin position="64"/>
        <end position="83"/>
    </location>
</feature>
<keyword evidence="1" id="KW-1133">Transmembrane helix</keyword>
<organism evidence="2 3">
    <name type="scientific">Mesobacillus zeae</name>
    <dbReference type="NCBI Taxonomy" id="1917180"/>
    <lineage>
        <taxon>Bacteria</taxon>
        <taxon>Bacillati</taxon>
        <taxon>Bacillota</taxon>
        <taxon>Bacilli</taxon>
        <taxon>Bacillales</taxon>
        <taxon>Bacillaceae</taxon>
        <taxon>Mesobacillus</taxon>
    </lineage>
</organism>
<dbReference type="Proteomes" id="UP000265816">
    <property type="component" value="Unassembled WGS sequence"/>
</dbReference>
<sequence length="86" mass="9709">MSILMVLTAAITKIKKPQRKPKQWLKYVKDEDGKALIVEKVGFTSAVGGGAGFVEGHYKVPFRLCFVIYSCHSLLLLGIFWYVPYN</sequence>
<evidence type="ECO:0000313" key="3">
    <source>
        <dbReference type="Proteomes" id="UP000265816"/>
    </source>
</evidence>
<evidence type="ECO:0000256" key="1">
    <source>
        <dbReference type="SAM" id="Phobius"/>
    </source>
</evidence>
<reference evidence="2 3" key="1">
    <citation type="submission" date="2018-08" db="EMBL/GenBank/DDBJ databases">
        <title>Bacillus jemisoniae sp. nov., Bacillus chryseoplanitiae sp. nov., Bacillus resnikiae sp. nov., and Bacillus frankliniae sp. nov., isolated from Viking spacecraft and associated surfaces.</title>
        <authorList>
            <person name="Seuylemezian A."/>
            <person name="Vaishampayan P."/>
        </authorList>
    </citation>
    <scope>NUCLEOTIDE SEQUENCE [LARGE SCALE GENOMIC DNA]</scope>
    <source>
        <strain evidence="2 3">JJ-247</strain>
    </source>
</reference>
<name>A0A398AVJ3_9BACI</name>
<evidence type="ECO:0000313" key="2">
    <source>
        <dbReference type="EMBL" id="RID81625.1"/>
    </source>
</evidence>
<comment type="caution">
    <text evidence="2">The sequence shown here is derived from an EMBL/GenBank/DDBJ whole genome shotgun (WGS) entry which is preliminary data.</text>
</comment>
<gene>
    <name evidence="2" type="ORF">D1970_21265</name>
</gene>
<dbReference type="EMBL" id="QWVT01000054">
    <property type="protein sequence ID" value="RID81625.1"/>
    <property type="molecule type" value="Genomic_DNA"/>
</dbReference>
<keyword evidence="1" id="KW-0472">Membrane</keyword>
<keyword evidence="1" id="KW-0812">Transmembrane</keyword>
<keyword evidence="3" id="KW-1185">Reference proteome</keyword>
<dbReference type="AlphaFoldDB" id="A0A398AVJ3"/>